<accession>Q47YX6</accession>
<dbReference type="KEGG" id="cps:CPS_3318"/>
<reference evidence="1" key="1">
    <citation type="journal article" date="2005" name="Proc. Natl. Acad. Sci. U.S.A.">
        <title>The psychrophilic lifestyle as revealed by the genome sequence of Colwellia psychrerythraea 34H through genomic and proteomic analyses.</title>
        <authorList>
            <person name="Methe B.A."/>
            <person name="Nelson K.E."/>
            <person name="Deming J.W."/>
            <person name="Momen B."/>
            <person name="Melamud E."/>
            <person name="Zhang X."/>
            <person name="Moult J."/>
            <person name="Madupu R."/>
            <person name="Nelson W.C."/>
            <person name="Dodson R.J."/>
            <person name="Brinkac L.M."/>
            <person name="Daugherty S.C."/>
            <person name="Durkin A.S."/>
            <person name="DeBoy R.T."/>
            <person name="Kolonay J.F."/>
            <person name="Sullivan S.A."/>
            <person name="Zhou L."/>
            <person name="Davidsen T.M."/>
            <person name="Wu M."/>
            <person name="Huston A.L."/>
            <person name="Lewis M."/>
            <person name="Weaver B."/>
            <person name="Weidman J.F."/>
            <person name="Khouri H."/>
            <person name="Utterback T.R."/>
            <person name="Feldblyum T.V."/>
            <person name="Fraser C.M."/>
        </authorList>
    </citation>
    <scope>NUCLEOTIDE SEQUENCE [LARGE SCALE GENOMIC DNA]</scope>
    <source>
        <strain evidence="1">34H</strain>
    </source>
</reference>
<gene>
    <name evidence="1" type="ordered locus">CPS_3318</name>
</gene>
<proteinExistence type="predicted"/>
<protein>
    <submittedName>
        <fullName evidence="1">Uncharacterized protein</fullName>
    </submittedName>
</protein>
<dbReference type="HOGENOM" id="CLU_3078740_0_0_6"/>
<sequence length="52" mass="5769">MLLSLKPNTKSKPVIIILKLHKLSKLFVMGLMVTCTTKAKTQYNSAHQSIIG</sequence>
<dbReference type="AlphaFoldDB" id="Q47YX6"/>
<evidence type="ECO:0000313" key="2">
    <source>
        <dbReference type="Proteomes" id="UP000000547"/>
    </source>
</evidence>
<organism evidence="1 2">
    <name type="scientific">Colwellia psychrerythraea (strain 34H / ATCC BAA-681)</name>
    <name type="common">Vibrio psychroerythus</name>
    <dbReference type="NCBI Taxonomy" id="167879"/>
    <lineage>
        <taxon>Bacteria</taxon>
        <taxon>Pseudomonadati</taxon>
        <taxon>Pseudomonadota</taxon>
        <taxon>Gammaproteobacteria</taxon>
        <taxon>Alteromonadales</taxon>
        <taxon>Colwelliaceae</taxon>
        <taxon>Colwellia</taxon>
    </lineage>
</organism>
<name>Q47YX6_COLP3</name>
<evidence type="ECO:0000313" key="1">
    <source>
        <dbReference type="EMBL" id="AAZ26797.1"/>
    </source>
</evidence>
<dbReference type="EMBL" id="CP000083">
    <property type="protein sequence ID" value="AAZ26797.1"/>
    <property type="molecule type" value="Genomic_DNA"/>
</dbReference>
<dbReference type="Proteomes" id="UP000000547">
    <property type="component" value="Chromosome"/>
</dbReference>